<gene>
    <name evidence="6" type="ORF">B0T16DRAFT_435717</name>
</gene>
<dbReference type="GO" id="GO:0046872">
    <property type="term" value="F:metal ion binding"/>
    <property type="evidence" value="ECO:0007669"/>
    <property type="project" value="InterPro"/>
</dbReference>
<dbReference type="PROSITE" id="PS50975">
    <property type="entry name" value="ATP_GRASP"/>
    <property type="match status" value="1"/>
</dbReference>
<evidence type="ECO:0000313" key="6">
    <source>
        <dbReference type="EMBL" id="KAK0648325.1"/>
    </source>
</evidence>
<dbReference type="Gene3D" id="3.30.1490.20">
    <property type="entry name" value="ATP-grasp fold, A domain"/>
    <property type="match status" value="1"/>
</dbReference>
<dbReference type="PANTHER" id="PTHR43585">
    <property type="entry name" value="FUMIPYRROLE BIOSYNTHESIS PROTEIN C"/>
    <property type="match status" value="1"/>
</dbReference>
<dbReference type="PANTHER" id="PTHR43585:SF2">
    <property type="entry name" value="ATP-GRASP ENZYME FSQD"/>
    <property type="match status" value="1"/>
</dbReference>
<evidence type="ECO:0000256" key="3">
    <source>
        <dbReference type="ARBA" id="ARBA00022840"/>
    </source>
</evidence>
<keyword evidence="7" id="KW-1185">Reference proteome</keyword>
<keyword evidence="2 4" id="KW-0547">Nucleotide-binding</keyword>
<keyword evidence="3 4" id="KW-0067">ATP-binding</keyword>
<dbReference type="InterPro" id="IPR013815">
    <property type="entry name" value="ATP_grasp_subdomain_1"/>
</dbReference>
<organism evidence="6 7">
    <name type="scientific">Cercophora newfieldiana</name>
    <dbReference type="NCBI Taxonomy" id="92897"/>
    <lineage>
        <taxon>Eukaryota</taxon>
        <taxon>Fungi</taxon>
        <taxon>Dikarya</taxon>
        <taxon>Ascomycota</taxon>
        <taxon>Pezizomycotina</taxon>
        <taxon>Sordariomycetes</taxon>
        <taxon>Sordariomycetidae</taxon>
        <taxon>Sordariales</taxon>
        <taxon>Lasiosphaeriaceae</taxon>
        <taxon>Cercophora</taxon>
    </lineage>
</organism>
<dbReference type="InterPro" id="IPR052032">
    <property type="entry name" value="ATP-dep_AA_Ligase"/>
</dbReference>
<keyword evidence="1" id="KW-0436">Ligase</keyword>
<dbReference type="GO" id="GO:0005524">
    <property type="term" value="F:ATP binding"/>
    <property type="evidence" value="ECO:0007669"/>
    <property type="project" value="UniProtKB-UniRule"/>
</dbReference>
<name>A0AA39YAE5_9PEZI</name>
<accession>A0AA39YAE5</accession>
<dbReference type="InterPro" id="IPR041472">
    <property type="entry name" value="BL00235/CARNS1_N"/>
</dbReference>
<evidence type="ECO:0000256" key="4">
    <source>
        <dbReference type="PROSITE-ProRule" id="PRU00409"/>
    </source>
</evidence>
<dbReference type="Pfam" id="PF18130">
    <property type="entry name" value="ATPgrasp_N"/>
    <property type="match status" value="1"/>
</dbReference>
<dbReference type="GO" id="GO:0016874">
    <property type="term" value="F:ligase activity"/>
    <property type="evidence" value="ECO:0007669"/>
    <property type="project" value="UniProtKB-KW"/>
</dbReference>
<protein>
    <recommendedName>
        <fullName evidence="5">ATP-grasp domain-containing protein</fullName>
    </recommendedName>
</protein>
<sequence length="690" mass="76552">MVPNDIGLSHSRCCLLEGVVESPLTCRTANLYCHWELKTLRQDMPCRILNLSFRPRFRPHSDAISQWPQYNRTDAARFVERIITKCWAIDNCDAYAAEIKLLLPAVEGYVVRNDIVERRFLTCQWAKEVVDFTTTGSKIEVSPSAFEAGDEGVSLLHHALSTAVGAIHVDPAVDNTENLDAEISARLSFPWIVDRPLPKRRLALVDGKGYPHTSTGQLGIYRAAKALGIEIVVVDREGHWVQNHPLASIWRDEFAPCDLTPDDDLPDRIVRALSQTKQPVDCITTYSDRLLPAIARAAERMGLHTNPSEAFEIAHDKHRTRALAPATNIQVFSVGSPDELADLLRCISHRNTPLRYPLVVKPTAGASSEGVCKVHSETELLAAVRADHANFPGTRCVIETYVSGPEVDANFVLLNGELLFSEVNDDFPSTADTRDDGTKYYGPEAKPADSFAELSTAIPSALPADEIALIKSSLTETLLNMGFRDGVFHLEARVMDSSMHFAKTADGIDLVPRELSPAANTATPTPSVFLVEVNPRAPGHRETIAIEYTYGIDYWALHMLSALHKKSSPPTEPNGHGHDEDDQALQTIIRALAHPFPEEYQYPVHVAFIPLNRGGTFVRAKELPEELMRYVPEGRVHFEEGEVFAEPGENGEWPFVAYFIVLAKVTGAEGRRQARVVGDLVREGFEYVME</sequence>
<dbReference type="Gene3D" id="3.30.470.20">
    <property type="entry name" value="ATP-grasp fold, B domain"/>
    <property type="match status" value="1"/>
</dbReference>
<dbReference type="SUPFAM" id="SSF56059">
    <property type="entry name" value="Glutathione synthetase ATP-binding domain-like"/>
    <property type="match status" value="1"/>
</dbReference>
<evidence type="ECO:0000313" key="7">
    <source>
        <dbReference type="Proteomes" id="UP001174936"/>
    </source>
</evidence>
<feature type="domain" description="ATP-grasp" evidence="5">
    <location>
        <begin position="321"/>
        <end position="563"/>
    </location>
</feature>
<dbReference type="Gene3D" id="3.40.50.20">
    <property type="match status" value="1"/>
</dbReference>
<evidence type="ECO:0000256" key="1">
    <source>
        <dbReference type="ARBA" id="ARBA00022598"/>
    </source>
</evidence>
<comment type="caution">
    <text evidence="6">The sequence shown here is derived from an EMBL/GenBank/DDBJ whole genome shotgun (WGS) entry which is preliminary data.</text>
</comment>
<dbReference type="Proteomes" id="UP001174936">
    <property type="component" value="Unassembled WGS sequence"/>
</dbReference>
<dbReference type="EMBL" id="JAULSV010000003">
    <property type="protein sequence ID" value="KAK0648325.1"/>
    <property type="molecule type" value="Genomic_DNA"/>
</dbReference>
<dbReference type="AlphaFoldDB" id="A0AA39YAE5"/>
<reference evidence="6" key="1">
    <citation type="submission" date="2023-06" db="EMBL/GenBank/DDBJ databases">
        <title>Genome-scale phylogeny and comparative genomics of the fungal order Sordariales.</title>
        <authorList>
            <consortium name="Lawrence Berkeley National Laboratory"/>
            <person name="Hensen N."/>
            <person name="Bonometti L."/>
            <person name="Westerberg I."/>
            <person name="Brannstrom I.O."/>
            <person name="Guillou S."/>
            <person name="Cros-Aarteil S."/>
            <person name="Calhoun S."/>
            <person name="Haridas S."/>
            <person name="Kuo A."/>
            <person name="Mondo S."/>
            <person name="Pangilinan J."/>
            <person name="Riley R."/>
            <person name="Labutti K."/>
            <person name="Andreopoulos B."/>
            <person name="Lipzen A."/>
            <person name="Chen C."/>
            <person name="Yanf M."/>
            <person name="Daum C."/>
            <person name="Ng V."/>
            <person name="Clum A."/>
            <person name="Steindorff A."/>
            <person name="Ohm R."/>
            <person name="Martin F."/>
            <person name="Silar P."/>
            <person name="Natvig D."/>
            <person name="Lalanne C."/>
            <person name="Gautier V."/>
            <person name="Ament-Velasquez S.L."/>
            <person name="Kruys A."/>
            <person name="Hutchinson M.I."/>
            <person name="Powell A.J."/>
            <person name="Barry K."/>
            <person name="Miller A.N."/>
            <person name="Grigoriev I.V."/>
            <person name="Debuchy R."/>
            <person name="Gladieux P."/>
            <person name="Thoren M.H."/>
            <person name="Johannesson H."/>
        </authorList>
    </citation>
    <scope>NUCLEOTIDE SEQUENCE</scope>
    <source>
        <strain evidence="6">SMH2532-1</strain>
    </source>
</reference>
<dbReference type="Pfam" id="PF07478">
    <property type="entry name" value="Dala_Dala_lig_C"/>
    <property type="match status" value="1"/>
</dbReference>
<proteinExistence type="predicted"/>
<evidence type="ECO:0000259" key="5">
    <source>
        <dbReference type="PROSITE" id="PS50975"/>
    </source>
</evidence>
<evidence type="ECO:0000256" key="2">
    <source>
        <dbReference type="ARBA" id="ARBA00022741"/>
    </source>
</evidence>
<dbReference type="InterPro" id="IPR011761">
    <property type="entry name" value="ATP-grasp"/>
</dbReference>
<dbReference type="InterPro" id="IPR011095">
    <property type="entry name" value="Dala_Dala_lig_C"/>
</dbReference>